<dbReference type="HOGENOM" id="CLU_854985_0_0_10"/>
<evidence type="ECO:0000313" key="1">
    <source>
        <dbReference type="EMBL" id="ACF12541.1"/>
    </source>
</evidence>
<dbReference type="OrthoDB" id="5622143at2"/>
<reference evidence="1 2" key="1">
    <citation type="submission" date="2008-06" db="EMBL/GenBank/DDBJ databases">
        <title>Complete sequence of Chloroherpeton thalassium ATCC 35110.</title>
        <authorList>
            <consortium name="US DOE Joint Genome Institute"/>
            <person name="Lucas S."/>
            <person name="Copeland A."/>
            <person name="Lapidus A."/>
            <person name="Glavina del Rio T."/>
            <person name="Dalin E."/>
            <person name="Tice H."/>
            <person name="Bruce D."/>
            <person name="Goodwin L."/>
            <person name="Pitluck S."/>
            <person name="Schmutz J."/>
            <person name="Larimer F."/>
            <person name="Land M."/>
            <person name="Hauser L."/>
            <person name="Kyrpides N."/>
            <person name="Mikhailova N."/>
            <person name="Liu Z."/>
            <person name="Li T."/>
            <person name="Zhao F."/>
            <person name="Overmann J."/>
            <person name="Bryant D.A."/>
            <person name="Richardson P."/>
        </authorList>
    </citation>
    <scope>NUCLEOTIDE SEQUENCE [LARGE SCALE GENOMIC DNA]</scope>
    <source>
        <strain evidence="2">ATCC 35110 / GB-78</strain>
    </source>
</reference>
<dbReference type="EMBL" id="CP001100">
    <property type="protein sequence ID" value="ACF12541.1"/>
    <property type="molecule type" value="Genomic_DNA"/>
</dbReference>
<dbReference type="Proteomes" id="UP000001208">
    <property type="component" value="Chromosome"/>
</dbReference>
<dbReference type="eggNOG" id="ENOG502Z7SH">
    <property type="taxonomic scope" value="Bacteria"/>
</dbReference>
<protein>
    <submittedName>
        <fullName evidence="1">Uncharacterized protein</fullName>
    </submittedName>
</protein>
<evidence type="ECO:0000313" key="2">
    <source>
        <dbReference type="Proteomes" id="UP000001208"/>
    </source>
</evidence>
<dbReference type="InterPro" id="IPR054249">
    <property type="entry name" value="DUF6976"/>
</dbReference>
<keyword evidence="2" id="KW-1185">Reference proteome</keyword>
<accession>B3QSF0</accession>
<dbReference type="Pfam" id="PF22396">
    <property type="entry name" value="DUF6976"/>
    <property type="match status" value="1"/>
</dbReference>
<dbReference type="STRING" id="517418.Ctha_0070"/>
<dbReference type="KEGG" id="cts:Ctha_0070"/>
<sequence>MQKKLYTLAEVTEFILQGAKLVISADESLLDQLPAGNWIGGTIPYFMTEQGGSFSKDKLFVDDLSAYGLEVSFKAYDETDIQTITKSSFENGFTILILPAGSKVHESFSLNSMSYKDIFFKPITGYVSGFDLNLLGSATAKTYLGKAQMKYEDKGVAMHVKLPDDQFAKIEIFNLMEIDESSDVITFPETGFLQKSCMVNGKATNLAEYLSNLNYAAGLPLIANCQGALINRSIEKLDMDNKTVLFYAPVFSDEVYRLAKPVTNYHEEFQKRIEIYADENVIYSVLCVVYYMVGELENKKLPVSGSFTFGEVGYQLLNQTLVYLTLSNSH</sequence>
<proteinExistence type="predicted"/>
<dbReference type="RefSeq" id="WP_012498625.1">
    <property type="nucleotide sequence ID" value="NC_011026.1"/>
</dbReference>
<dbReference type="AlphaFoldDB" id="B3QSF0"/>
<organism evidence="1 2">
    <name type="scientific">Chloroherpeton thalassium (strain ATCC 35110 / GB-78)</name>
    <dbReference type="NCBI Taxonomy" id="517418"/>
    <lineage>
        <taxon>Bacteria</taxon>
        <taxon>Pseudomonadati</taxon>
        <taxon>Chlorobiota</taxon>
        <taxon>Chlorobiia</taxon>
        <taxon>Chlorobiales</taxon>
        <taxon>Chloroherpetonaceae</taxon>
        <taxon>Chloroherpeton</taxon>
    </lineage>
</organism>
<name>B3QSF0_CHLT3</name>
<gene>
    <name evidence="1" type="ordered locus">Ctha_0070</name>
</gene>